<dbReference type="EMBL" id="WPVZ01000944">
    <property type="protein sequence ID" value="MVL47134.1"/>
    <property type="molecule type" value="Genomic_DNA"/>
</dbReference>
<name>A0A6B0BFT5_STAAU</name>
<sequence>MYSVISKILNFILVKMSKSLYVIGKDNIPKDSKYVVTCTHESYNEVIMLGMALYPNQIHYMAKKELFKNKWIGKFLTSLNAFPVDRENPGPSTLKRPINLLKDNKTVGIFPTG</sequence>
<proteinExistence type="predicted"/>
<evidence type="ECO:0000313" key="4">
    <source>
        <dbReference type="EMBL" id="MVI54408.1"/>
    </source>
</evidence>
<dbReference type="InterPro" id="IPR002123">
    <property type="entry name" value="Plipid/glycerol_acylTrfase"/>
</dbReference>
<organism evidence="4 6">
    <name type="scientific">Staphylococcus aureus</name>
    <dbReference type="NCBI Taxonomy" id="1280"/>
    <lineage>
        <taxon>Bacteria</taxon>
        <taxon>Bacillati</taxon>
        <taxon>Bacillota</taxon>
        <taxon>Bacilli</taxon>
        <taxon>Bacillales</taxon>
        <taxon>Staphylococcaceae</taxon>
        <taxon>Staphylococcus</taxon>
    </lineage>
</organism>
<gene>
    <name evidence="4" type="ORF">GO793_00775</name>
    <name evidence="5" type="ORF">GO941_17005</name>
</gene>
<reference evidence="6 7" key="1">
    <citation type="submission" date="2019-11" db="EMBL/GenBank/DDBJ databases">
        <title>Implementation of targeted gown and glove precautions to prevent Staphylococcus aureus acquisition in community-based nursing homes.</title>
        <authorList>
            <person name="Stine O.C."/>
        </authorList>
    </citation>
    <scope>NUCLEOTIDE SEQUENCE [LARGE SCALE GENOMIC DNA]</scope>
    <source>
        <strain evidence="5 7">S_2023.LVRQ.AN</strain>
        <strain evidence="4 6">S_4031.LGMP.AI</strain>
    </source>
</reference>
<dbReference type="AlphaFoldDB" id="A0A6B0BFT5"/>
<comment type="caution">
    <text evidence="4">The sequence shown here is derived from an EMBL/GenBank/DDBJ whole genome shotgun (WGS) entry which is preliminary data.</text>
</comment>
<evidence type="ECO:0000313" key="7">
    <source>
        <dbReference type="Proteomes" id="UP000434412"/>
    </source>
</evidence>
<dbReference type="SMART" id="SM00563">
    <property type="entry name" value="PlsC"/>
    <property type="match status" value="1"/>
</dbReference>
<feature type="domain" description="Phospholipid/glycerol acyltransferase" evidence="3">
    <location>
        <begin position="34"/>
        <end position="113"/>
    </location>
</feature>
<dbReference type="Proteomes" id="UP000433366">
    <property type="component" value="Unassembled WGS sequence"/>
</dbReference>
<keyword evidence="2 4" id="KW-0012">Acyltransferase</keyword>
<dbReference type="SUPFAM" id="SSF69593">
    <property type="entry name" value="Glycerol-3-phosphate (1)-acyltransferase"/>
    <property type="match status" value="1"/>
</dbReference>
<dbReference type="Pfam" id="PF01553">
    <property type="entry name" value="Acyltransferase"/>
    <property type="match status" value="1"/>
</dbReference>
<dbReference type="EMBL" id="WPRH01000065">
    <property type="protein sequence ID" value="MVI54408.1"/>
    <property type="molecule type" value="Genomic_DNA"/>
</dbReference>
<dbReference type="PANTHER" id="PTHR10434">
    <property type="entry name" value="1-ACYL-SN-GLYCEROL-3-PHOSPHATE ACYLTRANSFERASE"/>
    <property type="match status" value="1"/>
</dbReference>
<dbReference type="GO" id="GO:0003841">
    <property type="term" value="F:1-acylglycerol-3-phosphate O-acyltransferase activity"/>
    <property type="evidence" value="ECO:0007669"/>
    <property type="project" value="TreeGrafter"/>
</dbReference>
<protein>
    <submittedName>
        <fullName evidence="4">1-acyl-sn-glycerol-3-phosphate acyltransferase</fullName>
    </submittedName>
</protein>
<evidence type="ECO:0000259" key="3">
    <source>
        <dbReference type="SMART" id="SM00563"/>
    </source>
</evidence>
<dbReference type="CDD" id="cd07989">
    <property type="entry name" value="LPLAT_AGPAT-like"/>
    <property type="match status" value="1"/>
</dbReference>
<dbReference type="GO" id="GO:0006654">
    <property type="term" value="P:phosphatidic acid biosynthetic process"/>
    <property type="evidence" value="ECO:0007669"/>
    <property type="project" value="TreeGrafter"/>
</dbReference>
<evidence type="ECO:0000256" key="1">
    <source>
        <dbReference type="ARBA" id="ARBA00022679"/>
    </source>
</evidence>
<dbReference type="Proteomes" id="UP000434412">
    <property type="component" value="Unassembled WGS sequence"/>
</dbReference>
<evidence type="ECO:0000313" key="6">
    <source>
        <dbReference type="Proteomes" id="UP000433366"/>
    </source>
</evidence>
<accession>A0A6B0BFT5</accession>
<feature type="non-terminal residue" evidence="4">
    <location>
        <position position="113"/>
    </location>
</feature>
<keyword evidence="1 4" id="KW-0808">Transferase</keyword>
<evidence type="ECO:0000313" key="5">
    <source>
        <dbReference type="EMBL" id="MVL47134.1"/>
    </source>
</evidence>
<evidence type="ECO:0000256" key="2">
    <source>
        <dbReference type="ARBA" id="ARBA00023315"/>
    </source>
</evidence>
<dbReference type="PANTHER" id="PTHR10434:SF40">
    <property type="entry name" value="1-ACYL-SN-GLYCEROL-3-PHOSPHATE ACYLTRANSFERASE"/>
    <property type="match status" value="1"/>
</dbReference>